<dbReference type="InterPro" id="IPR038081">
    <property type="entry name" value="CalX-like_sf"/>
</dbReference>
<dbReference type="Proteomes" id="UP000003477">
    <property type="component" value="Unassembled WGS sequence"/>
</dbReference>
<gene>
    <name evidence="1" type="ORF">CWATWH0003_B120</name>
</gene>
<comment type="caution">
    <text evidence="1">The sequence shown here is derived from an EMBL/GenBank/DDBJ whole genome shotgun (WGS) entry which is preliminary data.</text>
</comment>
<name>G5JED3_CROWT</name>
<dbReference type="PATRIC" id="fig|423471.3.peg.5392"/>
<accession>G5JED3</accession>
<dbReference type="EMBL" id="AESD01000994">
    <property type="protein sequence ID" value="EHJ09453.1"/>
    <property type="molecule type" value="Genomic_DNA"/>
</dbReference>
<proteinExistence type="predicted"/>
<organism evidence="1 2">
    <name type="scientific">Crocosphaera watsonii WH 0003</name>
    <dbReference type="NCBI Taxonomy" id="423471"/>
    <lineage>
        <taxon>Bacteria</taxon>
        <taxon>Bacillati</taxon>
        <taxon>Cyanobacteriota</taxon>
        <taxon>Cyanophyceae</taxon>
        <taxon>Oscillatoriophycideae</taxon>
        <taxon>Chroococcales</taxon>
        <taxon>Aphanothecaceae</taxon>
        <taxon>Crocosphaera</taxon>
    </lineage>
</organism>
<dbReference type="AlphaFoldDB" id="G5JED3"/>
<dbReference type="RefSeq" id="WP_007313500.1">
    <property type="nucleotide sequence ID" value="NZ_AESD01000994.1"/>
</dbReference>
<dbReference type="GeneID" id="88769055"/>
<reference evidence="1 2" key="1">
    <citation type="journal article" date="2011" name="Front. Microbiol.">
        <title>Two Strains of Crocosphaera watsonii with Highly Conserved Genomes are Distinguished by Strain-Specific Features.</title>
        <authorList>
            <person name="Bench S.R."/>
            <person name="Ilikchyan I.N."/>
            <person name="Tripp H.J."/>
            <person name="Zehr J.P."/>
        </authorList>
    </citation>
    <scope>NUCLEOTIDE SEQUENCE [LARGE SCALE GENOMIC DNA]</scope>
    <source>
        <strain evidence="1 2">WH 0003</strain>
    </source>
</reference>
<dbReference type="SUPFAM" id="SSF141072">
    <property type="entry name" value="CalX-like"/>
    <property type="match status" value="1"/>
</dbReference>
<evidence type="ECO:0000313" key="2">
    <source>
        <dbReference type="Proteomes" id="UP000003477"/>
    </source>
</evidence>
<sequence length="222" mass="23332">MAEFRFDIIPEVISEAEGTALVMQFTLVDGTGPIPEGGVTVNLEGDTAEILQQFLAPDGDGAVQTRVTEEGNVFYRFDTSFGPGAGIVGGVLDVFSLEDGDPDQENSDPEAAGTGFLSNFSFTITDPIASITLPVSNDLVQEADQTFTYTLVEGEGYTVDGTQNSGTFTVTDGVTPATTPTVGITVSPENPTNTDLINLYESDQTVVTAIFTVDGPIPPKDC</sequence>
<evidence type="ECO:0000313" key="1">
    <source>
        <dbReference type="EMBL" id="EHJ09453.1"/>
    </source>
</evidence>
<protein>
    <submittedName>
        <fullName evidence="1">Uncharacterized protein</fullName>
    </submittedName>
</protein>